<dbReference type="InterPro" id="IPR031331">
    <property type="entry name" value="NEUT/ALK_ceramidase_C"/>
</dbReference>
<feature type="active site" description="Nucleophile" evidence="25">
    <location>
        <position position="935"/>
    </location>
</feature>
<evidence type="ECO:0000256" key="11">
    <source>
        <dbReference type="ARBA" id="ARBA00022801"/>
    </source>
</evidence>
<dbReference type="PANTHER" id="PTHR12670:SF1">
    <property type="entry name" value="NEUTRAL CERAMIDASE"/>
    <property type="match status" value="1"/>
</dbReference>
<keyword evidence="7" id="KW-0808">Transferase</keyword>
<feature type="binding site" evidence="26">
    <location>
        <position position="1160"/>
    </location>
    <ligand>
        <name>Zn(2+)</name>
        <dbReference type="ChEBI" id="CHEBI:29105"/>
    </ligand>
</feature>
<comment type="catalytic activity">
    <reaction evidence="20">
        <text>an N-acylsphing-4-enine + a 1,2-diacyl-sn-glycero-3-phosphoethanolamine = an N-acylsphing-4-enine 1-phosphoethanolamine + a 1,2-diacyl-sn-glycerol</text>
        <dbReference type="Rhea" id="RHEA:36079"/>
        <dbReference type="ChEBI" id="CHEBI:17815"/>
        <dbReference type="ChEBI" id="CHEBI:52639"/>
        <dbReference type="ChEBI" id="CHEBI:64612"/>
        <dbReference type="ChEBI" id="CHEBI:73203"/>
    </reaction>
    <physiologicalReaction direction="left-to-right" evidence="20">
        <dbReference type="Rhea" id="RHEA:36080"/>
    </physiologicalReaction>
</comment>
<evidence type="ECO:0000256" key="2">
    <source>
        <dbReference type="ARBA" id="ARBA00004991"/>
    </source>
</evidence>
<sequence>MKEVVYWSPKKVTDWLLENAMPEYCEPLEHFTGRDLINLTQEDFTKPPLCRVSSDNGQRLLDMIETLKMEHHMEVHKNGHANGHLSIGTDVPTPDGRFSIKVKPNGMPNGYRKEMIKIPMPELERSQYPMEWGKTLQAFLYALCCFVLTTVMISVVHERVPPKEVQPPLPDTFFDHFNRVQWAFSICEINGMILVGLWLVQWLLLKYKSIISRRFFCIVGTLYLYRCITMYVTTLPVPGMHFNCSPKLFGDWEAQLRRIMKLIAGGGLSITGSHNMCGDYLYSGHTVMLTLTYLFIKEYSPRRLWWYHWICWLLSVVGIFCILLAHDHYTVDVVVAYYITTRLFWWYHTMANQQVLKEASQMNLLARVWWYKPFQYFEKNVQGIASLESLAVRPQSDHRQAYGTFVYHKPVAKGAFDLWLVLGCDRALAASLQPPGVNLQHCSEEQGPSEDPKVSGALACRRNDRRFSEQLRQQAWSCAVDSCRRVRTGMSPSNHLFQKKQLCCEGYPEALPQGLKQSCQELALKALWSRHLSNAFLWRELCQCPHRPLGERRVCFFAKRQVMSTVGKMAKRTFSTLETFLIFLLIMMTAITVALLSLLFITSGTIENPKGKCHGLSWMLRLGLQEIPRFPSTESPQATQSPTAAQGSTAPQFSTLTQGPTTTQVDPVTTTPEPPLFQNFSGYHIGVGRADCTGQVADINMMGYGKGGQNARGLLTRLYSRAFIMAEPDGSNRMAFVSIDIGMVSQRLRLEVLNRLKSKYGSLYRRDNVILSGTHTHSGPAGYFQYTVFVIASEGFSNRTFNYMVTGIMKSIEIAHKNMKPGKIFMNKGNVDGTQINRSPYSYLQNPLAERLRYSSDTDKEMLVLKMVDLNGDDLGLISWFAIHPVSMNNSNHLVNSDNMGYASYLFEREKNKGHLPGQGPFVAAFASSNLGDVSPNILGPRCANTGESCDNANSTCPIGGATMCMARGPGQDMLDSTQIIGRILYQRASALYALASQELTGPLTSAHQWVNMTDVTVPLNSTHTAKTCKPALGYSFAAGTIDGPGTFNFTQGTTVSDPFWDTLRDQLFGRPSDEIKECQKPKPVLIHTGELSKPHPWHPDIVDVQIIALGSLAITAIPGELTTMSGRRLREAIKAEFATYGMQNMTVVISGLCNVYTHYIATYEEYQVQRYEAASTIYGPHTLSAYIQLYRGLAKAIATDTVANLSRGPEPPFFKDLIKPLIPNIVDRAPIGKNFGDVLQPLNSKYRVGEVAEVTFVGANPKNSAENRTHQTFLTVEKYEDASATWQVVHNDASWETRPEGSRDGRRELLSIRLLSAYGSCALERAWDLVSITEPDRGGVFHT</sequence>
<dbReference type="PROSITE" id="PS50105">
    <property type="entry name" value="SAM_DOMAIN"/>
    <property type="match status" value="1"/>
</dbReference>
<feature type="transmembrane region" description="Helical" evidence="28">
    <location>
        <begin position="579"/>
        <end position="601"/>
    </location>
</feature>
<evidence type="ECO:0000256" key="18">
    <source>
        <dbReference type="ARBA" id="ARBA00039805"/>
    </source>
</evidence>
<dbReference type="GO" id="GO:0005576">
    <property type="term" value="C:extracellular region"/>
    <property type="evidence" value="ECO:0007669"/>
    <property type="project" value="TreeGrafter"/>
</dbReference>
<dbReference type="SUPFAM" id="SSF47769">
    <property type="entry name" value="SAM/Pointed domain"/>
    <property type="match status" value="1"/>
</dbReference>
<protein>
    <recommendedName>
        <fullName evidence="6">Neutral ceramidase</fullName>
        <ecNumber evidence="17">2.7.8.27</ecNumber>
        <ecNumber evidence="5">3.5.1.23</ecNumber>
    </recommendedName>
    <alternativeName>
        <fullName evidence="18">Phosphatidylcholine:ceramide cholinephosphotransferase 1</fullName>
    </alternativeName>
    <alternativeName>
        <fullName evidence="19">Sphingomyelin synthase 1</fullName>
    </alternativeName>
</protein>
<feature type="domain" description="SAM" evidence="29">
    <location>
        <begin position="7"/>
        <end position="70"/>
    </location>
</feature>
<dbReference type="FunFam" id="1.10.150.50:FF:000040">
    <property type="entry name" value="Phosphatidylcholine:ceramide cholinephosphotransferase 1"/>
    <property type="match status" value="1"/>
</dbReference>
<evidence type="ECO:0000256" key="28">
    <source>
        <dbReference type="SAM" id="Phobius"/>
    </source>
</evidence>
<feature type="transmembrane region" description="Helical" evidence="28">
    <location>
        <begin position="280"/>
        <end position="296"/>
    </location>
</feature>
<dbReference type="InterPro" id="IPR006823">
    <property type="entry name" value="Ceramidase_alk"/>
</dbReference>
<evidence type="ECO:0000256" key="13">
    <source>
        <dbReference type="ARBA" id="ARBA00022989"/>
    </source>
</evidence>
<dbReference type="InterPro" id="IPR038445">
    <property type="entry name" value="NCDase_C_sf"/>
</dbReference>
<accession>L5MEJ1</accession>
<dbReference type="InterPro" id="IPR025749">
    <property type="entry name" value="Sphingomyelin_synth-like_dom"/>
</dbReference>
<feature type="binding site" evidence="26">
    <location>
        <position position="775"/>
    </location>
    <ligand>
        <name>Zn(2+)</name>
        <dbReference type="ChEBI" id="CHEBI:29105"/>
    </ligand>
</feature>
<evidence type="ECO:0000313" key="30">
    <source>
        <dbReference type="EMBL" id="ELK36148.1"/>
    </source>
</evidence>
<evidence type="ECO:0000256" key="21">
    <source>
        <dbReference type="ARBA" id="ARBA00050817"/>
    </source>
</evidence>
<dbReference type="InterPro" id="IPR013761">
    <property type="entry name" value="SAM/pointed_sf"/>
</dbReference>
<feature type="transmembrane region" description="Helical" evidence="28">
    <location>
        <begin position="305"/>
        <end position="325"/>
    </location>
</feature>
<dbReference type="GO" id="GO:0042759">
    <property type="term" value="P:long-chain fatty acid biosynthetic process"/>
    <property type="evidence" value="ECO:0007669"/>
    <property type="project" value="TreeGrafter"/>
</dbReference>
<evidence type="ECO:0000256" key="25">
    <source>
        <dbReference type="PIRSR" id="PIRSR606823-1"/>
    </source>
</evidence>
<evidence type="ECO:0000256" key="7">
    <source>
        <dbReference type="ARBA" id="ARBA00022679"/>
    </source>
</evidence>
<dbReference type="InterPro" id="IPR001660">
    <property type="entry name" value="SAM"/>
</dbReference>
<dbReference type="eggNOG" id="KOG2232">
    <property type="taxonomic scope" value="Eukaryota"/>
</dbReference>
<comment type="similarity">
    <text evidence="3">Belongs to the sphingomyelin synthase family.</text>
</comment>
<dbReference type="InterPro" id="IPR031329">
    <property type="entry name" value="NEUT/ALK_ceramidase_N"/>
</dbReference>
<name>L5MEJ1_MYODS</name>
<comment type="cofactor">
    <cofactor evidence="26">
        <name>Zn(2+)</name>
        <dbReference type="ChEBI" id="CHEBI:29105"/>
    </cofactor>
    <text evidence="26">Binds 1 zinc ion per subunit.</text>
</comment>
<dbReference type="EC" id="2.7.8.27" evidence="17"/>
<dbReference type="Pfam" id="PF17048">
    <property type="entry name" value="Ceramidse_alk_C"/>
    <property type="match status" value="1"/>
</dbReference>
<evidence type="ECO:0000256" key="8">
    <source>
        <dbReference type="ARBA" id="ARBA00022692"/>
    </source>
</evidence>
<evidence type="ECO:0000256" key="5">
    <source>
        <dbReference type="ARBA" id="ARBA00011891"/>
    </source>
</evidence>
<gene>
    <name evidence="30" type="ORF">MDA_GLEAN10010242</name>
</gene>
<feature type="transmembrane region" description="Helical" evidence="28">
    <location>
        <begin position="138"/>
        <end position="160"/>
    </location>
</feature>
<evidence type="ECO:0000256" key="17">
    <source>
        <dbReference type="ARBA" id="ARBA00038996"/>
    </source>
</evidence>
<comment type="similarity">
    <text evidence="4">Belongs to the neutral ceramidase family.</text>
</comment>
<evidence type="ECO:0000256" key="22">
    <source>
        <dbReference type="ARBA" id="ARBA00051574"/>
    </source>
</evidence>
<feature type="binding site" evidence="26">
    <location>
        <position position="1121"/>
    </location>
    <ligand>
        <name>Zn(2+)</name>
        <dbReference type="ChEBI" id="CHEBI:29105"/>
    </ligand>
</feature>
<dbReference type="Gene3D" id="2.60.40.2300">
    <property type="entry name" value="Neutral/alkaline non-lysosomal ceramidase, C-terminal domain"/>
    <property type="match status" value="1"/>
</dbReference>
<feature type="transmembrane region" description="Helical" evidence="28">
    <location>
        <begin position="180"/>
        <end position="203"/>
    </location>
</feature>
<dbReference type="GO" id="GO:0033188">
    <property type="term" value="F:sphingomyelin synthase activity"/>
    <property type="evidence" value="ECO:0007669"/>
    <property type="project" value="UniProtKB-EC"/>
</dbReference>
<dbReference type="GO" id="GO:0016301">
    <property type="term" value="F:kinase activity"/>
    <property type="evidence" value="ECO:0007669"/>
    <property type="project" value="UniProtKB-KW"/>
</dbReference>
<dbReference type="GO" id="GO:0046514">
    <property type="term" value="P:ceramide catabolic process"/>
    <property type="evidence" value="ECO:0007669"/>
    <property type="project" value="InterPro"/>
</dbReference>
<keyword evidence="10" id="KW-0418">Kinase</keyword>
<evidence type="ECO:0000256" key="12">
    <source>
        <dbReference type="ARBA" id="ARBA00022919"/>
    </source>
</evidence>
<evidence type="ECO:0000256" key="9">
    <source>
        <dbReference type="ARBA" id="ARBA00022703"/>
    </source>
</evidence>
<evidence type="ECO:0000256" key="3">
    <source>
        <dbReference type="ARBA" id="ARBA00005441"/>
    </source>
</evidence>
<evidence type="ECO:0000256" key="14">
    <source>
        <dbReference type="ARBA" id="ARBA00023034"/>
    </source>
</evidence>
<dbReference type="Proteomes" id="UP000010556">
    <property type="component" value="Unassembled WGS sequence"/>
</dbReference>
<feature type="compositionally biased region" description="Polar residues" evidence="27">
    <location>
        <begin position="632"/>
        <end position="656"/>
    </location>
</feature>
<dbReference type="EMBL" id="KB101791">
    <property type="protein sequence ID" value="ELK36148.1"/>
    <property type="molecule type" value="Genomic_DNA"/>
</dbReference>
<feature type="transmembrane region" description="Helical" evidence="28">
    <location>
        <begin position="331"/>
        <end position="347"/>
    </location>
</feature>
<reference evidence="31" key="1">
    <citation type="journal article" date="2013" name="Science">
        <title>Comparative analysis of bat genomes provides insight into the evolution of flight and immunity.</title>
        <authorList>
            <person name="Zhang G."/>
            <person name="Cowled C."/>
            <person name="Shi Z."/>
            <person name="Huang Z."/>
            <person name="Bishop-Lilly K.A."/>
            <person name="Fang X."/>
            <person name="Wynne J.W."/>
            <person name="Xiong Z."/>
            <person name="Baker M.L."/>
            <person name="Zhao W."/>
            <person name="Tachedjian M."/>
            <person name="Zhu Y."/>
            <person name="Zhou P."/>
            <person name="Jiang X."/>
            <person name="Ng J."/>
            <person name="Yang L."/>
            <person name="Wu L."/>
            <person name="Xiao J."/>
            <person name="Feng Y."/>
            <person name="Chen Y."/>
            <person name="Sun X."/>
            <person name="Zhang Y."/>
            <person name="Marsh G.A."/>
            <person name="Crameri G."/>
            <person name="Broder C.C."/>
            <person name="Frey K.G."/>
            <person name="Wang L.F."/>
            <person name="Wang J."/>
        </authorList>
    </citation>
    <scope>NUCLEOTIDE SEQUENCE [LARGE SCALE GENOMIC DNA]</scope>
</reference>
<evidence type="ECO:0000256" key="23">
    <source>
        <dbReference type="ARBA" id="ARBA00051866"/>
    </source>
</evidence>
<evidence type="ECO:0000256" key="6">
    <source>
        <dbReference type="ARBA" id="ARBA00019235"/>
    </source>
</evidence>
<comment type="catalytic activity">
    <reaction evidence="21">
        <text>N-hexadecanoylsphinganine + a 1,2-diacyl-sn-glycero-3-phosphocholine = N-hexadecanoyl-sphinganine-1-phosphocholine + a 1,2-diacyl-sn-glycerol</text>
        <dbReference type="Rhea" id="RHEA:41796"/>
        <dbReference type="ChEBI" id="CHEBI:17815"/>
        <dbReference type="ChEBI" id="CHEBI:57643"/>
        <dbReference type="ChEBI" id="CHEBI:67042"/>
        <dbReference type="ChEBI" id="CHEBI:78647"/>
    </reaction>
    <physiologicalReaction direction="left-to-right" evidence="21">
        <dbReference type="Rhea" id="RHEA:41797"/>
    </physiologicalReaction>
    <physiologicalReaction direction="right-to-left" evidence="21">
        <dbReference type="Rhea" id="RHEA:41798"/>
    </physiologicalReaction>
</comment>
<dbReference type="GO" id="GO:0046512">
    <property type="term" value="P:sphingosine biosynthetic process"/>
    <property type="evidence" value="ECO:0007669"/>
    <property type="project" value="TreeGrafter"/>
</dbReference>
<feature type="region of interest" description="Disordered" evidence="27">
    <location>
        <begin position="631"/>
        <end position="671"/>
    </location>
</feature>
<comment type="catalytic activity">
    <reaction evidence="22">
        <text>1-(9Z-octadecenoyl)-2-acyl-sn-3-glycerol + a sphingomyelin = a 1-(9Z-octadecenoyl)-2-acyl-sn-glycero-3-phosphocholine + an N-acylsphing-4-enine</text>
        <dbReference type="Rhea" id="RHEA:43320"/>
        <dbReference type="ChEBI" id="CHEBI:17636"/>
        <dbReference type="ChEBI" id="CHEBI:52639"/>
        <dbReference type="ChEBI" id="CHEBI:78421"/>
        <dbReference type="ChEBI" id="CHEBI:82983"/>
    </reaction>
    <physiologicalReaction direction="left-to-right" evidence="22">
        <dbReference type="Rhea" id="RHEA:43321"/>
    </physiologicalReaction>
    <physiologicalReaction direction="right-to-left" evidence="22">
        <dbReference type="Rhea" id="RHEA:43322"/>
    </physiologicalReaction>
</comment>
<comment type="subcellular location">
    <subcellularLocation>
        <location evidence="1">Golgi apparatus membrane</location>
        <topology evidence="1">Multi-pass membrane protein</topology>
    </subcellularLocation>
</comment>
<evidence type="ECO:0000256" key="15">
    <source>
        <dbReference type="ARBA" id="ARBA00023098"/>
    </source>
</evidence>
<keyword evidence="8 28" id="KW-0812">Transmembrane</keyword>
<keyword evidence="11" id="KW-0378">Hydrolase</keyword>
<keyword evidence="12" id="KW-0746">Sphingolipid metabolism</keyword>
<feature type="transmembrane region" description="Helical" evidence="28">
    <location>
        <begin position="215"/>
        <end position="233"/>
    </location>
</feature>
<evidence type="ECO:0000256" key="27">
    <source>
        <dbReference type="SAM" id="MobiDB-lite"/>
    </source>
</evidence>
<evidence type="ECO:0000256" key="20">
    <source>
        <dbReference type="ARBA" id="ARBA00049904"/>
    </source>
</evidence>
<feature type="compositionally biased region" description="Low complexity" evidence="27">
    <location>
        <begin position="657"/>
        <end position="671"/>
    </location>
</feature>
<proteinExistence type="inferred from homology"/>
<keyword evidence="26" id="KW-0479">Metal-binding</keyword>
<keyword evidence="13 28" id="KW-1133">Transmembrane helix</keyword>
<evidence type="ECO:0000313" key="31">
    <source>
        <dbReference type="Proteomes" id="UP000010556"/>
    </source>
</evidence>
<dbReference type="CDD" id="cd09514">
    <property type="entry name" value="SAM_SGMS1"/>
    <property type="match status" value="1"/>
</dbReference>
<keyword evidence="9" id="KW-0053">Apoptosis</keyword>
<dbReference type="EC" id="3.5.1.23" evidence="5"/>
<comment type="catalytic activity">
    <reaction evidence="24">
        <text>an N-acylsphing-4-enine + a 1,2-diacyl-sn-glycero-3-phosphocholine = a sphingomyelin + a 1,2-diacyl-sn-glycerol</text>
        <dbReference type="Rhea" id="RHEA:18765"/>
        <dbReference type="ChEBI" id="CHEBI:17636"/>
        <dbReference type="ChEBI" id="CHEBI:17815"/>
        <dbReference type="ChEBI" id="CHEBI:52639"/>
        <dbReference type="ChEBI" id="CHEBI:57643"/>
        <dbReference type="EC" id="2.7.8.27"/>
    </reaction>
    <physiologicalReaction direction="left-to-right" evidence="24">
        <dbReference type="Rhea" id="RHEA:18766"/>
    </physiologicalReaction>
    <physiologicalReaction direction="right-to-left" evidence="24">
        <dbReference type="Rhea" id="RHEA:18767"/>
    </physiologicalReaction>
</comment>
<evidence type="ECO:0000256" key="24">
    <source>
        <dbReference type="ARBA" id="ARBA00052903"/>
    </source>
</evidence>
<dbReference type="GO" id="GO:0046872">
    <property type="term" value="F:metal ion binding"/>
    <property type="evidence" value="ECO:0007669"/>
    <property type="project" value="UniProtKB-KW"/>
</dbReference>
<comment type="pathway">
    <text evidence="2">Sphingolipid metabolism.</text>
</comment>
<keyword evidence="15" id="KW-0443">Lipid metabolism</keyword>
<evidence type="ECO:0000256" key="1">
    <source>
        <dbReference type="ARBA" id="ARBA00004653"/>
    </source>
</evidence>
<dbReference type="GO" id="GO:0000139">
    <property type="term" value="C:Golgi membrane"/>
    <property type="evidence" value="ECO:0007669"/>
    <property type="project" value="UniProtKB-SubCell"/>
</dbReference>
<keyword evidence="14" id="KW-0333">Golgi apparatus</keyword>
<comment type="catalytic activity">
    <reaction evidence="23">
        <text>N-hexadecanoyl-(4R)-hydroxysphinganine + a 1,2-diacyl-sn-glycero-3-phosphocholine = N-hexadecanoyl-(4R)-hydroxysphinganine-phosphocholine + a 1,2-diacyl-sn-glycerol</text>
        <dbReference type="Rhea" id="RHEA:42140"/>
        <dbReference type="ChEBI" id="CHEBI:17815"/>
        <dbReference type="ChEBI" id="CHEBI:57643"/>
        <dbReference type="ChEBI" id="CHEBI:65107"/>
        <dbReference type="ChEBI" id="CHEBI:78650"/>
    </reaction>
    <physiologicalReaction direction="left-to-right" evidence="23">
        <dbReference type="Rhea" id="RHEA:42141"/>
    </physiologicalReaction>
    <physiologicalReaction direction="right-to-left" evidence="23">
        <dbReference type="Rhea" id="RHEA:42142"/>
    </physiologicalReaction>
</comment>
<organism evidence="30 31">
    <name type="scientific">Myotis davidii</name>
    <name type="common">David's myotis</name>
    <dbReference type="NCBI Taxonomy" id="225400"/>
    <lineage>
        <taxon>Eukaryota</taxon>
        <taxon>Metazoa</taxon>
        <taxon>Chordata</taxon>
        <taxon>Craniata</taxon>
        <taxon>Vertebrata</taxon>
        <taxon>Euteleostomi</taxon>
        <taxon>Mammalia</taxon>
        <taxon>Eutheria</taxon>
        <taxon>Laurasiatheria</taxon>
        <taxon>Chiroptera</taxon>
        <taxon>Yangochiroptera</taxon>
        <taxon>Vespertilionidae</taxon>
        <taxon>Myotis</taxon>
    </lineage>
</organism>
<keyword evidence="16 28" id="KW-0472">Membrane</keyword>
<dbReference type="Gene3D" id="1.10.150.50">
    <property type="entry name" value="Transcription Factor, Ets-1"/>
    <property type="match status" value="1"/>
</dbReference>
<dbReference type="Pfam" id="PF14360">
    <property type="entry name" value="PAP2_C"/>
    <property type="match status" value="1"/>
</dbReference>
<evidence type="ECO:0000259" key="29">
    <source>
        <dbReference type="PROSITE" id="PS50105"/>
    </source>
</evidence>
<evidence type="ECO:0000256" key="10">
    <source>
        <dbReference type="ARBA" id="ARBA00022777"/>
    </source>
</evidence>
<feature type="binding site" evidence="26">
    <location>
        <position position="884"/>
    </location>
    <ligand>
        <name>Zn(2+)</name>
        <dbReference type="ChEBI" id="CHEBI:29105"/>
    </ligand>
</feature>
<dbReference type="Pfam" id="PF04734">
    <property type="entry name" value="Ceramidase_alk"/>
    <property type="match status" value="1"/>
</dbReference>
<dbReference type="GO" id="GO:0017040">
    <property type="term" value="F:N-acylsphingosine amidohydrolase activity"/>
    <property type="evidence" value="ECO:0007669"/>
    <property type="project" value="UniProtKB-EC"/>
</dbReference>
<dbReference type="CDD" id="cd01610">
    <property type="entry name" value="PAP2_like"/>
    <property type="match status" value="1"/>
</dbReference>
<keyword evidence="26" id="KW-0862">Zinc</keyword>
<evidence type="ECO:0000256" key="19">
    <source>
        <dbReference type="ARBA" id="ARBA00042067"/>
    </source>
</evidence>
<keyword evidence="31" id="KW-1185">Reference proteome</keyword>
<evidence type="ECO:0000256" key="4">
    <source>
        <dbReference type="ARBA" id="ARBA00009835"/>
    </source>
</evidence>
<evidence type="ECO:0000256" key="26">
    <source>
        <dbReference type="PIRSR" id="PIRSR606823-2"/>
    </source>
</evidence>
<evidence type="ECO:0000256" key="16">
    <source>
        <dbReference type="ARBA" id="ARBA00023136"/>
    </source>
</evidence>
<dbReference type="PANTHER" id="PTHR12670">
    <property type="entry name" value="CERAMIDASE"/>
    <property type="match status" value="1"/>
</dbReference>
<dbReference type="GO" id="GO:0006915">
    <property type="term" value="P:apoptotic process"/>
    <property type="evidence" value="ECO:0007669"/>
    <property type="project" value="UniProtKB-KW"/>
</dbReference>